<keyword evidence="1" id="KW-1133">Transmembrane helix</keyword>
<feature type="domain" description="DUF7088" evidence="3">
    <location>
        <begin position="104"/>
        <end position="192"/>
    </location>
</feature>
<feature type="transmembrane region" description="Helical" evidence="1">
    <location>
        <begin position="37"/>
        <end position="56"/>
    </location>
</feature>
<dbReference type="Proteomes" id="UP000217289">
    <property type="component" value="Chromosome"/>
</dbReference>
<reference evidence="4 5" key="1">
    <citation type="submission" date="2017-06" db="EMBL/GenBank/DDBJ databases">
        <authorList>
            <person name="Kim H.J."/>
            <person name="Triplett B.A."/>
        </authorList>
    </citation>
    <scope>NUCLEOTIDE SEQUENCE [LARGE SCALE GENOMIC DNA]</scope>
    <source>
        <strain evidence="4 5">DSM 14713</strain>
    </source>
</reference>
<dbReference type="EMBL" id="CP022163">
    <property type="protein sequence ID" value="ATB32415.1"/>
    <property type="molecule type" value="Genomic_DNA"/>
</dbReference>
<accession>A0A250IKX0</accession>
<dbReference type="AlphaFoldDB" id="A0A250IKX0"/>
<keyword evidence="1" id="KW-0472">Membrane</keyword>
<dbReference type="InterPro" id="IPR055396">
    <property type="entry name" value="DUF7088"/>
</dbReference>
<feature type="transmembrane region" description="Helical" evidence="1">
    <location>
        <begin position="505"/>
        <end position="525"/>
    </location>
</feature>
<feature type="transmembrane region" description="Helical" evidence="1">
    <location>
        <begin position="68"/>
        <end position="92"/>
    </location>
</feature>
<dbReference type="Pfam" id="PF23357">
    <property type="entry name" value="DUF7088"/>
    <property type="match status" value="1"/>
</dbReference>
<keyword evidence="5" id="KW-1185">Reference proteome</keyword>
<protein>
    <submittedName>
        <fullName evidence="4">Uncharacterized protein</fullName>
    </submittedName>
</protein>
<evidence type="ECO:0000313" key="4">
    <source>
        <dbReference type="EMBL" id="ATB32415.1"/>
    </source>
</evidence>
<keyword evidence="1" id="KW-0812">Transmembrane</keyword>
<dbReference type="Pfam" id="PF09822">
    <property type="entry name" value="ABC_transp_aux"/>
    <property type="match status" value="1"/>
</dbReference>
<gene>
    <name evidence="4" type="ORF">MEBOL_005893</name>
</gene>
<dbReference type="InterPro" id="IPR019196">
    <property type="entry name" value="ABC_transp_unknown"/>
</dbReference>
<proteinExistence type="predicted"/>
<feature type="transmembrane region" description="Helical" evidence="1">
    <location>
        <begin position="12"/>
        <end position="31"/>
    </location>
</feature>
<evidence type="ECO:0000256" key="1">
    <source>
        <dbReference type="SAM" id="Phobius"/>
    </source>
</evidence>
<evidence type="ECO:0000259" key="3">
    <source>
        <dbReference type="Pfam" id="PF23357"/>
    </source>
</evidence>
<name>A0A250IKX0_9BACT</name>
<evidence type="ECO:0000313" key="5">
    <source>
        <dbReference type="Proteomes" id="UP000217289"/>
    </source>
</evidence>
<sequence>MGVKTANIGRILGVFGLLLLLSSPFTLFITSGSLTVFAIKALVGAVLVGVYFATNFKQFGQFASRRSSFFFANSALTVLAVLGALVALNYLAHQKNRRWDLTERQVFTLSAQTLGTLAGLSEPIQAVAFIPPEHPAYEGLRTTFERYHLEAPERFDYAFKDPRRHPDLASKYQLRDGQTQVVLTRGEGEQQAHVLLNVVSEEELTNAIARLMSGRERRVYFTIGHGEWPLDQDVSRPGQKGRTVSLSEMKRQLIREGYAPRELNLGGGTSVPPNTSLVVIAGPKAPFSAPEVESLRIYLAAGGRLIYFAEAYGESGPEMAGLLAAYGVAIDPGVVADAQFNGGNPYVVLSLFYNDHELVKPLRQRQLNTEFPTARGLTLRTDVLAANVKPQAVVLTSPFGWVETTPDDKPVPNENERKGQIPLVIASTRDTRAGPLRRSDETRFVVVGDSELLFNSNWGHEGNRNLVMNVFGWATHQDDKITIRPPDRATSSFPLDAALLGRIRFISTDVLPLSLLGVGLAIWLARRNQ</sequence>
<dbReference type="RefSeq" id="WP_342747677.1">
    <property type="nucleotide sequence ID" value="NZ_CP022163.1"/>
</dbReference>
<evidence type="ECO:0000259" key="2">
    <source>
        <dbReference type="Pfam" id="PF09822"/>
    </source>
</evidence>
<dbReference type="KEGG" id="mbd:MEBOL_005893"/>
<organism evidence="4 5">
    <name type="scientific">Melittangium boletus DSM 14713</name>
    <dbReference type="NCBI Taxonomy" id="1294270"/>
    <lineage>
        <taxon>Bacteria</taxon>
        <taxon>Pseudomonadati</taxon>
        <taxon>Myxococcota</taxon>
        <taxon>Myxococcia</taxon>
        <taxon>Myxococcales</taxon>
        <taxon>Cystobacterineae</taxon>
        <taxon>Archangiaceae</taxon>
        <taxon>Melittangium</taxon>
    </lineage>
</organism>
<feature type="domain" description="ABC-type uncharacterised transport system" evidence="2">
    <location>
        <begin position="217"/>
        <end position="457"/>
    </location>
</feature>